<evidence type="ECO:0000313" key="10">
    <source>
        <dbReference type="Proteomes" id="UP001596528"/>
    </source>
</evidence>
<comment type="caution">
    <text evidence="9">The sequence shown here is derived from an EMBL/GenBank/DDBJ whole genome shotgun (WGS) entry which is preliminary data.</text>
</comment>
<dbReference type="InterPro" id="IPR038770">
    <property type="entry name" value="Na+/solute_symporter_sf"/>
</dbReference>
<evidence type="ECO:0000256" key="7">
    <source>
        <dbReference type="ARBA" id="ARBA00023136"/>
    </source>
</evidence>
<evidence type="ECO:0000256" key="4">
    <source>
        <dbReference type="ARBA" id="ARBA00022475"/>
    </source>
</evidence>
<dbReference type="PANTHER" id="PTHR43057:SF1">
    <property type="entry name" value="ARSENICAL-RESISTANCE PROTEIN 3"/>
    <property type="match status" value="1"/>
</dbReference>
<feature type="transmembrane region" description="Helical" evidence="8">
    <location>
        <begin position="38"/>
        <end position="57"/>
    </location>
</feature>
<feature type="transmembrane region" description="Helical" evidence="8">
    <location>
        <begin position="69"/>
        <end position="88"/>
    </location>
</feature>
<evidence type="ECO:0000256" key="5">
    <source>
        <dbReference type="ARBA" id="ARBA00022692"/>
    </source>
</evidence>
<evidence type="ECO:0000256" key="2">
    <source>
        <dbReference type="ARBA" id="ARBA00010110"/>
    </source>
</evidence>
<accession>A0ABW2V2F4</accession>
<evidence type="ECO:0000313" key="9">
    <source>
        <dbReference type="EMBL" id="MFC7748985.1"/>
    </source>
</evidence>
<dbReference type="Pfam" id="PF01758">
    <property type="entry name" value="SBF"/>
    <property type="match status" value="1"/>
</dbReference>
<keyword evidence="3" id="KW-0813">Transport</keyword>
<name>A0ABW2V2F4_9BACL</name>
<feature type="transmembrane region" description="Helical" evidence="8">
    <location>
        <begin position="231"/>
        <end position="251"/>
    </location>
</feature>
<organism evidence="9 10">
    <name type="scientific">Paenibacillus thermoaerophilus</name>
    <dbReference type="NCBI Taxonomy" id="1215385"/>
    <lineage>
        <taxon>Bacteria</taxon>
        <taxon>Bacillati</taxon>
        <taxon>Bacillota</taxon>
        <taxon>Bacilli</taxon>
        <taxon>Bacillales</taxon>
        <taxon>Paenibacillaceae</taxon>
        <taxon>Paenibacillus</taxon>
    </lineage>
</organism>
<dbReference type="InterPro" id="IPR002657">
    <property type="entry name" value="BilAc:Na_symport/Acr3"/>
</dbReference>
<evidence type="ECO:0000256" key="3">
    <source>
        <dbReference type="ARBA" id="ARBA00022448"/>
    </source>
</evidence>
<keyword evidence="4" id="KW-1003">Cell membrane</keyword>
<evidence type="ECO:0000256" key="6">
    <source>
        <dbReference type="ARBA" id="ARBA00022989"/>
    </source>
</evidence>
<evidence type="ECO:0000256" key="1">
    <source>
        <dbReference type="ARBA" id="ARBA00004651"/>
    </source>
</evidence>
<feature type="transmembrane region" description="Helical" evidence="8">
    <location>
        <begin position="198"/>
        <end position="219"/>
    </location>
</feature>
<comment type="subcellular location">
    <subcellularLocation>
        <location evidence="1">Cell membrane</location>
        <topology evidence="1">Multi-pass membrane protein</topology>
    </subcellularLocation>
</comment>
<keyword evidence="7 8" id="KW-0472">Membrane</keyword>
<dbReference type="InterPro" id="IPR004706">
    <property type="entry name" value="Arsenical-R_Acr3"/>
</dbReference>
<evidence type="ECO:0000256" key="8">
    <source>
        <dbReference type="SAM" id="Phobius"/>
    </source>
</evidence>
<feature type="transmembrane region" description="Helical" evidence="8">
    <location>
        <begin position="127"/>
        <end position="147"/>
    </location>
</feature>
<feature type="transmembrane region" description="Helical" evidence="8">
    <location>
        <begin position="12"/>
        <end position="32"/>
    </location>
</feature>
<gene>
    <name evidence="9" type="ORF">ACFQWB_03365</name>
</gene>
<dbReference type="Gene3D" id="1.20.1530.20">
    <property type="match status" value="1"/>
</dbReference>
<protein>
    <submittedName>
        <fullName evidence="9">Arsenic resistance protein</fullName>
    </submittedName>
</protein>
<comment type="similarity">
    <text evidence="2">Belongs to the arsenical resistance-3 (ACR3) (TC 2.A.59) family.</text>
</comment>
<dbReference type="EMBL" id="JBHTGQ010000008">
    <property type="protein sequence ID" value="MFC7748985.1"/>
    <property type="molecule type" value="Genomic_DNA"/>
</dbReference>
<feature type="transmembrane region" description="Helical" evidence="8">
    <location>
        <begin position="167"/>
        <end position="186"/>
    </location>
</feature>
<keyword evidence="10" id="KW-1185">Reference proteome</keyword>
<sequence length="323" mass="35643">MIAREQLENNQVWIYLGTLAAAAGAGLVWTGIGSALEQAVPLTLGVLMYGMFSQIPFLRLKEALSNRRFIYALLTVNYLAIPLFVWFLTRFLPDHPPLLLGVYLVLLTPCIDYVIVFTHLGRGNEKLMLVSTPLLFITQMLLLPVYLWMFMGREAADIVQFKPFVEAFLGLIALPLAVAVLVQVWASRGRRGKKLLEASAWLPVPFMALTLFVIVASQIAKLSGAVELLRYAIPVYVVYMAVTPWISRLFARLFRLDIGAGRALIFSGGTRNSLVVLPFALALPGEAGAWVTSVIVAQTLVEIIGELIYIRLVPGVVLKEEAG</sequence>
<dbReference type="RefSeq" id="WP_138790254.1">
    <property type="nucleotide sequence ID" value="NZ_JBHTGQ010000008.1"/>
</dbReference>
<feature type="transmembrane region" description="Helical" evidence="8">
    <location>
        <begin position="100"/>
        <end position="120"/>
    </location>
</feature>
<proteinExistence type="inferred from homology"/>
<reference evidence="10" key="1">
    <citation type="journal article" date="2019" name="Int. J. Syst. Evol. Microbiol.">
        <title>The Global Catalogue of Microorganisms (GCM) 10K type strain sequencing project: providing services to taxonomists for standard genome sequencing and annotation.</title>
        <authorList>
            <consortium name="The Broad Institute Genomics Platform"/>
            <consortium name="The Broad Institute Genome Sequencing Center for Infectious Disease"/>
            <person name="Wu L."/>
            <person name="Ma J."/>
        </authorList>
    </citation>
    <scope>NUCLEOTIDE SEQUENCE [LARGE SCALE GENOMIC DNA]</scope>
    <source>
        <strain evidence="10">JCM 18657</strain>
    </source>
</reference>
<keyword evidence="6 8" id="KW-1133">Transmembrane helix</keyword>
<keyword evidence="5 8" id="KW-0812">Transmembrane</keyword>
<dbReference type="PANTHER" id="PTHR43057">
    <property type="entry name" value="ARSENITE EFFLUX TRANSPORTER"/>
    <property type="match status" value="1"/>
</dbReference>
<dbReference type="Proteomes" id="UP001596528">
    <property type="component" value="Unassembled WGS sequence"/>
</dbReference>